<dbReference type="AlphaFoldDB" id="A0A3P8BLP9"/>
<protein>
    <submittedName>
        <fullName evidence="2">Uncharacterized protein</fullName>
    </submittedName>
</protein>
<accession>A0A3P8BLP9</accession>
<keyword evidence="3" id="KW-1185">Reference proteome</keyword>
<evidence type="ECO:0000313" key="3">
    <source>
        <dbReference type="Proteomes" id="UP000277204"/>
    </source>
</evidence>
<evidence type="ECO:0000256" key="1">
    <source>
        <dbReference type="SAM" id="MobiDB-lite"/>
    </source>
</evidence>
<organism evidence="2 3">
    <name type="scientific">Schistosoma margrebowiei</name>
    <dbReference type="NCBI Taxonomy" id="48269"/>
    <lineage>
        <taxon>Eukaryota</taxon>
        <taxon>Metazoa</taxon>
        <taxon>Spiralia</taxon>
        <taxon>Lophotrochozoa</taxon>
        <taxon>Platyhelminthes</taxon>
        <taxon>Trematoda</taxon>
        <taxon>Digenea</taxon>
        <taxon>Strigeidida</taxon>
        <taxon>Schistosomatoidea</taxon>
        <taxon>Schistosomatidae</taxon>
        <taxon>Schistosoma</taxon>
    </lineage>
</organism>
<proteinExistence type="predicted"/>
<feature type="region of interest" description="Disordered" evidence="1">
    <location>
        <begin position="46"/>
        <end position="85"/>
    </location>
</feature>
<dbReference type="EMBL" id="UZAI01003137">
    <property type="protein sequence ID" value="VDO77428.1"/>
    <property type="molecule type" value="Genomic_DNA"/>
</dbReference>
<name>A0A3P8BLP9_9TREM</name>
<dbReference type="Proteomes" id="UP000277204">
    <property type="component" value="Unassembled WGS sequence"/>
</dbReference>
<evidence type="ECO:0000313" key="2">
    <source>
        <dbReference type="EMBL" id="VDO77428.1"/>
    </source>
</evidence>
<gene>
    <name evidence="2" type="ORF">SMRZ_LOCUS7647</name>
</gene>
<reference evidence="2 3" key="1">
    <citation type="submission" date="2018-11" db="EMBL/GenBank/DDBJ databases">
        <authorList>
            <consortium name="Pathogen Informatics"/>
        </authorList>
    </citation>
    <scope>NUCLEOTIDE SEQUENCE [LARGE SCALE GENOMIC DNA]</scope>
    <source>
        <strain evidence="2 3">Zambia</strain>
    </source>
</reference>
<feature type="compositionally biased region" description="Low complexity" evidence="1">
    <location>
        <begin position="46"/>
        <end position="59"/>
    </location>
</feature>
<sequence>MVEISILPVSVVPQDESSIDHKPSRLSSRTRLRMLTSSTAYFSREFSSSRRSSSSSSESLSKETGWEPKQGGKAPFGGKIVSLLT</sequence>